<evidence type="ECO:0000313" key="3">
    <source>
        <dbReference type="Proteomes" id="UP001141806"/>
    </source>
</evidence>
<accession>A0A9Q0KV19</accession>
<feature type="region of interest" description="Disordered" evidence="1">
    <location>
        <begin position="1"/>
        <end position="45"/>
    </location>
</feature>
<comment type="caution">
    <text evidence="2">The sequence shown here is derived from an EMBL/GenBank/DDBJ whole genome shotgun (WGS) entry which is preliminary data.</text>
</comment>
<evidence type="ECO:0000313" key="2">
    <source>
        <dbReference type="EMBL" id="KAJ4976806.1"/>
    </source>
</evidence>
<dbReference type="PANTHER" id="PTHR47021">
    <property type="entry name" value="ADP-RIBOSYLATION FACTOR GTPASE-ACTIVATING PROTEIN AGD6-RELATED"/>
    <property type="match status" value="1"/>
</dbReference>
<organism evidence="2 3">
    <name type="scientific">Protea cynaroides</name>
    <dbReference type="NCBI Taxonomy" id="273540"/>
    <lineage>
        <taxon>Eukaryota</taxon>
        <taxon>Viridiplantae</taxon>
        <taxon>Streptophyta</taxon>
        <taxon>Embryophyta</taxon>
        <taxon>Tracheophyta</taxon>
        <taxon>Spermatophyta</taxon>
        <taxon>Magnoliopsida</taxon>
        <taxon>Proteales</taxon>
        <taxon>Proteaceae</taxon>
        <taxon>Protea</taxon>
    </lineage>
</organism>
<dbReference type="GO" id="GO:0005096">
    <property type="term" value="F:GTPase activator activity"/>
    <property type="evidence" value="ECO:0007669"/>
    <property type="project" value="InterPro"/>
</dbReference>
<dbReference type="OrthoDB" id="983479at2759"/>
<dbReference type="InterPro" id="IPR044519">
    <property type="entry name" value="ARF_GAP_AGD6/7"/>
</dbReference>
<proteinExistence type="predicted"/>
<feature type="compositionally biased region" description="Basic and acidic residues" evidence="1">
    <location>
        <begin position="32"/>
        <end position="45"/>
    </location>
</feature>
<dbReference type="PANTHER" id="PTHR47021:SF7">
    <property type="entry name" value="ADP-RIBOSYLATION FACTOR GTPASE-ACTIVATING PROTEIN AGD6-RELATED"/>
    <property type="match status" value="1"/>
</dbReference>
<dbReference type="AlphaFoldDB" id="A0A9Q0KV19"/>
<gene>
    <name evidence="2" type="ORF">NE237_001912</name>
</gene>
<reference evidence="2" key="1">
    <citation type="journal article" date="2023" name="Plant J.">
        <title>The genome of the king protea, Protea cynaroides.</title>
        <authorList>
            <person name="Chang J."/>
            <person name="Duong T.A."/>
            <person name="Schoeman C."/>
            <person name="Ma X."/>
            <person name="Roodt D."/>
            <person name="Barker N."/>
            <person name="Li Z."/>
            <person name="Van de Peer Y."/>
            <person name="Mizrachi E."/>
        </authorList>
    </citation>
    <scope>NUCLEOTIDE SEQUENCE</scope>
    <source>
        <tissue evidence="2">Young leaves</tissue>
    </source>
</reference>
<feature type="compositionally biased region" description="Basic and acidic residues" evidence="1">
    <location>
        <begin position="1"/>
        <end position="25"/>
    </location>
</feature>
<sequence length="204" mass="22906">MEERVKLWPRILEDKGEVEEPKRESQGSGRGGEGERDASINGRWREERVRMKLSKAKFRIEEKARRGQGWNEPWTAMDKLAKRSRWGAYGSHHQNNVWRNQSVGNFNIRTNTNTSTGRSVISQSQSWSMEDIHGKIQASVANKDIVFTGKVAENEERPEGLPPSQGSKYVGFGSTGTGTQPISKIKSQGDMFADTVSVVSQVLL</sequence>
<dbReference type="EMBL" id="JAMYWD010000003">
    <property type="protein sequence ID" value="KAJ4976806.1"/>
    <property type="molecule type" value="Genomic_DNA"/>
</dbReference>
<dbReference type="Proteomes" id="UP001141806">
    <property type="component" value="Unassembled WGS sequence"/>
</dbReference>
<evidence type="ECO:0000256" key="1">
    <source>
        <dbReference type="SAM" id="MobiDB-lite"/>
    </source>
</evidence>
<dbReference type="GO" id="GO:0016192">
    <property type="term" value="P:vesicle-mediated transport"/>
    <property type="evidence" value="ECO:0007669"/>
    <property type="project" value="InterPro"/>
</dbReference>
<keyword evidence="3" id="KW-1185">Reference proteome</keyword>
<protein>
    <submittedName>
        <fullName evidence="2">Uncharacterized protein</fullName>
    </submittedName>
</protein>
<name>A0A9Q0KV19_9MAGN</name>